<protein>
    <submittedName>
        <fullName evidence="4">Chitin-binding protein</fullName>
    </submittedName>
</protein>
<feature type="signal peptide" evidence="2">
    <location>
        <begin position="1"/>
        <end position="35"/>
    </location>
</feature>
<dbReference type="Gene3D" id="2.70.50.50">
    <property type="entry name" value="chitin-binding protein cbp21"/>
    <property type="match status" value="1"/>
</dbReference>
<evidence type="ECO:0000259" key="3">
    <source>
        <dbReference type="Pfam" id="PF03067"/>
    </source>
</evidence>
<dbReference type="SUPFAM" id="SSF81296">
    <property type="entry name" value="E set domains"/>
    <property type="match status" value="1"/>
</dbReference>
<accession>A0A9W6W7V3</accession>
<evidence type="ECO:0000313" key="4">
    <source>
        <dbReference type="EMBL" id="GLZ76313.1"/>
    </source>
</evidence>
<dbReference type="PANTHER" id="PTHR34823:SF1">
    <property type="entry name" value="CHITIN-BINDING TYPE-4 DOMAIN-CONTAINING PROTEIN"/>
    <property type="match status" value="1"/>
</dbReference>
<dbReference type="EMBL" id="BSTX01000001">
    <property type="protein sequence ID" value="GLZ76313.1"/>
    <property type="molecule type" value="Genomic_DNA"/>
</dbReference>
<dbReference type="InterPro" id="IPR014756">
    <property type="entry name" value="Ig_E-set"/>
</dbReference>
<feature type="domain" description="Chitin-binding type-4" evidence="3">
    <location>
        <begin position="36"/>
        <end position="201"/>
    </location>
</feature>
<dbReference type="InterPro" id="IPR051024">
    <property type="entry name" value="GlcNAc_Chitin_IntDeg"/>
</dbReference>
<organism evidence="4 5">
    <name type="scientific">Actinorhabdospora filicis</name>
    <dbReference type="NCBI Taxonomy" id="1785913"/>
    <lineage>
        <taxon>Bacteria</taxon>
        <taxon>Bacillati</taxon>
        <taxon>Actinomycetota</taxon>
        <taxon>Actinomycetes</taxon>
        <taxon>Micromonosporales</taxon>
        <taxon>Micromonosporaceae</taxon>
        <taxon>Actinorhabdospora</taxon>
    </lineage>
</organism>
<keyword evidence="5" id="KW-1185">Reference proteome</keyword>
<keyword evidence="1 2" id="KW-0732">Signal</keyword>
<comment type="caution">
    <text evidence="4">The sequence shown here is derived from an EMBL/GenBank/DDBJ whole genome shotgun (WGS) entry which is preliminary data.</text>
</comment>
<dbReference type="PANTHER" id="PTHR34823">
    <property type="entry name" value="GLCNAC-BINDING PROTEIN A"/>
    <property type="match status" value="1"/>
</dbReference>
<dbReference type="InterPro" id="IPR004302">
    <property type="entry name" value="Cellulose/chitin-bd_N"/>
</dbReference>
<sequence length="203" mass="21860">MTQSKRKNLRRAALTLLASAVATLLLLLAGGEAYAHGYTNAPISRALYCQMGTARNCGPIQWEPQSVEGPKGFPNGGPSDGRLCSANLSQFGQLDDQRNGGWPANSVSGGSSYTIKWKLTAAHATTDFKYYLTKPGWNQTAKLTRSALNLTPIATFPYGGRQPPSSVSHTVTLPALSGRHMLYAVWTIADTGNAFYQCSDLQF</sequence>
<evidence type="ECO:0000313" key="5">
    <source>
        <dbReference type="Proteomes" id="UP001165079"/>
    </source>
</evidence>
<dbReference type="CDD" id="cd21177">
    <property type="entry name" value="LPMO_AA10"/>
    <property type="match status" value="1"/>
</dbReference>
<evidence type="ECO:0000256" key="1">
    <source>
        <dbReference type="ARBA" id="ARBA00022729"/>
    </source>
</evidence>
<gene>
    <name evidence="4" type="ORF">Afil01_11200</name>
</gene>
<feature type="chain" id="PRO_5040828801" evidence="2">
    <location>
        <begin position="36"/>
        <end position="203"/>
    </location>
</feature>
<dbReference type="Pfam" id="PF03067">
    <property type="entry name" value="LPMO_10"/>
    <property type="match status" value="1"/>
</dbReference>
<dbReference type="RefSeq" id="WP_285661495.1">
    <property type="nucleotide sequence ID" value="NZ_BSTX01000001.1"/>
</dbReference>
<name>A0A9W6W7V3_9ACTN</name>
<dbReference type="AlphaFoldDB" id="A0A9W6W7V3"/>
<reference evidence="4" key="1">
    <citation type="submission" date="2023-03" db="EMBL/GenBank/DDBJ databases">
        <title>Actinorhabdospora filicis NBRC 111898.</title>
        <authorList>
            <person name="Ichikawa N."/>
            <person name="Sato H."/>
            <person name="Tonouchi N."/>
        </authorList>
    </citation>
    <scope>NUCLEOTIDE SEQUENCE</scope>
    <source>
        <strain evidence="4">NBRC 111898</strain>
    </source>
</reference>
<dbReference type="Proteomes" id="UP001165079">
    <property type="component" value="Unassembled WGS sequence"/>
</dbReference>
<proteinExistence type="predicted"/>
<evidence type="ECO:0000256" key="2">
    <source>
        <dbReference type="SAM" id="SignalP"/>
    </source>
</evidence>